<dbReference type="EMBL" id="JAEPRB010000484">
    <property type="protein sequence ID" value="KAG2215832.1"/>
    <property type="molecule type" value="Genomic_DNA"/>
</dbReference>
<sequence>MFGKSIYVTEDVIEYYKDAFDQLTQGEDEPPRMFLGRIQQAADLAELTNNN</sequence>
<evidence type="ECO:0000313" key="2">
    <source>
        <dbReference type="Proteomes" id="UP000646827"/>
    </source>
</evidence>
<accession>A0A8H7RTA3</accession>
<protein>
    <submittedName>
        <fullName evidence="1">Uncharacterized protein</fullName>
    </submittedName>
</protein>
<dbReference type="OrthoDB" id="2275032at2759"/>
<evidence type="ECO:0000313" key="1">
    <source>
        <dbReference type="EMBL" id="KAG2215832.1"/>
    </source>
</evidence>
<name>A0A8H7RTA3_9FUNG</name>
<keyword evidence="2" id="KW-1185">Reference proteome</keyword>
<comment type="caution">
    <text evidence="1">The sequence shown here is derived from an EMBL/GenBank/DDBJ whole genome shotgun (WGS) entry which is preliminary data.</text>
</comment>
<proteinExistence type="predicted"/>
<dbReference type="Proteomes" id="UP000646827">
    <property type="component" value="Unassembled WGS sequence"/>
</dbReference>
<organism evidence="1 2">
    <name type="scientific">Circinella minor</name>
    <dbReference type="NCBI Taxonomy" id="1195481"/>
    <lineage>
        <taxon>Eukaryota</taxon>
        <taxon>Fungi</taxon>
        <taxon>Fungi incertae sedis</taxon>
        <taxon>Mucoromycota</taxon>
        <taxon>Mucoromycotina</taxon>
        <taxon>Mucoromycetes</taxon>
        <taxon>Mucorales</taxon>
        <taxon>Lichtheimiaceae</taxon>
        <taxon>Circinella</taxon>
    </lineage>
</organism>
<reference evidence="1 2" key="1">
    <citation type="submission" date="2020-12" db="EMBL/GenBank/DDBJ databases">
        <title>Metabolic potential, ecology and presence of endohyphal bacteria is reflected in genomic diversity of Mucoromycotina.</title>
        <authorList>
            <person name="Muszewska A."/>
            <person name="Okrasinska A."/>
            <person name="Steczkiewicz K."/>
            <person name="Drgas O."/>
            <person name="Orlowska M."/>
            <person name="Perlinska-Lenart U."/>
            <person name="Aleksandrzak-Piekarczyk T."/>
            <person name="Szatraj K."/>
            <person name="Zielenkiewicz U."/>
            <person name="Pilsyk S."/>
            <person name="Malc E."/>
            <person name="Mieczkowski P."/>
            <person name="Kruszewska J.S."/>
            <person name="Biernat P."/>
            <person name="Pawlowska J."/>
        </authorList>
    </citation>
    <scope>NUCLEOTIDE SEQUENCE [LARGE SCALE GENOMIC DNA]</scope>
    <source>
        <strain evidence="1 2">CBS 142.35</strain>
    </source>
</reference>
<dbReference type="AlphaFoldDB" id="A0A8H7RTA3"/>
<gene>
    <name evidence="1" type="ORF">INT45_002901</name>
</gene>